<reference evidence="1" key="3">
    <citation type="submission" date="2006-01" db="EMBL/GenBank/DDBJ databases">
        <authorList>
            <person name="Buell R."/>
        </authorList>
    </citation>
    <scope>NUCLEOTIDE SEQUENCE</scope>
</reference>
<accession>Q2R2H7</accession>
<organism evidence="1">
    <name type="scientific">Oryza sativa subsp. japonica</name>
    <name type="common">Rice</name>
    <dbReference type="NCBI Taxonomy" id="39947"/>
    <lineage>
        <taxon>Eukaryota</taxon>
        <taxon>Viridiplantae</taxon>
        <taxon>Streptophyta</taxon>
        <taxon>Embryophyta</taxon>
        <taxon>Tracheophyta</taxon>
        <taxon>Spermatophyta</taxon>
        <taxon>Magnoliopsida</taxon>
        <taxon>Liliopsida</taxon>
        <taxon>Poales</taxon>
        <taxon>Poaceae</taxon>
        <taxon>BOP clade</taxon>
        <taxon>Oryzoideae</taxon>
        <taxon>Oryzeae</taxon>
        <taxon>Oryzinae</taxon>
        <taxon>Oryza</taxon>
        <taxon>Oryza sativa</taxon>
    </lineage>
</organism>
<dbReference type="EMBL" id="DP000010">
    <property type="protein sequence ID" value="ABA94369.1"/>
    <property type="molecule type" value="Genomic_DNA"/>
</dbReference>
<proteinExistence type="predicted"/>
<reference evidence="1" key="1">
    <citation type="journal article" date="2005" name="BMC Biol.">
        <title>The sequence of rice chromosomes 11 and 12, rich in disease resistance genes and recent gene duplications.</title>
        <authorList>
            <consortium name="The rice chromosomes 11 and 12 sequencing consortia"/>
        </authorList>
    </citation>
    <scope>NUCLEOTIDE SEQUENCE [LARGE SCALE GENOMIC DNA]</scope>
</reference>
<reference evidence="1" key="2">
    <citation type="submission" date="2005-04" db="EMBL/GenBank/DDBJ databases">
        <authorList>
            <person name="Buell C.R."/>
            <person name="Wing R.A."/>
            <person name="McCombie W.A."/>
            <person name="Ouyang S."/>
        </authorList>
    </citation>
    <scope>NUCLEOTIDE SEQUENCE</scope>
</reference>
<gene>
    <name evidence="1" type="ordered locus">LOC_Os11g35780</name>
</gene>
<sequence>MELCSPQEVINISFTALRFTLLMSSRTALVDRVHQRKGTEGALTNLADPVATNVAPTWHLCGSYVDWREENEGGWPGNGRREAAEFTGARPRRDVFGQREHTGVKRDTRGINPKALIRRKEFDGGGFRR</sequence>
<protein>
    <submittedName>
        <fullName evidence="1">Transposon protein, putative, unclassified</fullName>
    </submittedName>
</protein>
<name>Q2R2H7_ORYSJ</name>
<dbReference type="AlphaFoldDB" id="Q2R2H7"/>
<evidence type="ECO:0000313" key="1">
    <source>
        <dbReference type="EMBL" id="ABA94369.1"/>
    </source>
</evidence>